<dbReference type="OrthoDB" id="7802788at2"/>
<dbReference type="STRING" id="1666912.Ga0058931_2410"/>
<accession>A0A0P7VX89</accession>
<sequence>MDAPCRFFCALRSSLSVIALFSVLANPVSAQQTCSPATPSDGDTITCSGTGIGIVDGGLDDATITVETGAVITGTNQAFRFDDDTTFTNFGTLTGQNDHGVQGDNDNTVINRGTITGLDGDGVNIDNDGLVENYGIIRGADDGVQLEDDATVINHATGEIYADDEGVNINTDNATLTNAGLIEAGDDAVNAARGATITNSGIIRSVGGDQDAVDLDSGTVVNSGTIMAIGTQDGIDFDPSGDSSSVTNSGLIEGNVGINVDPADTGAQTIVNSGTITGRGGVAMDLGAGDDTLEIAGGTINGTVELGAGTDTLVVSRAGTGLVTFTSDPEVLDIRVNSALFDAGRLLSIDPALIGAADLLGAQLGYNLGHQALGATGQAGSWASGSLTVGQSQRDGQVAIGRDFDDYGLFGMFSAGGLDGTGQPTQHQFAVGARMGRALSSSTRADIAAYLGLGRFDLGTAVGAQMDAHFIGLTARLQHQSQQGLRLTAQAGVTGYRLDSATATSLAGATLAERNLLTGFVDLEIGQRIALGSGTVTPYLGLTGLLADGGDVTMALGGASTRFAPTGHGSAGLLRIGADFEFPRADDFVLRAELRMDGDGDASASIGGAFRF</sequence>
<dbReference type="Proteomes" id="UP000050413">
    <property type="component" value="Unassembled WGS sequence"/>
</dbReference>
<evidence type="ECO:0000313" key="6">
    <source>
        <dbReference type="Proteomes" id="UP000182045"/>
    </source>
</evidence>
<dbReference type="EMBL" id="FBYC01000004">
    <property type="protein sequence ID" value="CUX82495.1"/>
    <property type="molecule type" value="Genomic_DNA"/>
</dbReference>
<evidence type="ECO:0000313" key="3">
    <source>
        <dbReference type="EMBL" id="CUX82495.1"/>
    </source>
</evidence>
<dbReference type="AlphaFoldDB" id="A0A0P7VX89"/>
<dbReference type="InterPro" id="IPR005546">
    <property type="entry name" value="Autotransporte_beta"/>
</dbReference>
<keyword evidence="6" id="KW-1185">Reference proteome</keyword>
<comment type="caution">
    <text evidence="4">The sequence shown here is derived from an EMBL/GenBank/DDBJ whole genome shotgun (WGS) entry which is preliminary data.</text>
</comment>
<feature type="signal peptide" evidence="1">
    <location>
        <begin position="1"/>
        <end position="30"/>
    </location>
</feature>
<protein>
    <recommendedName>
        <fullName evidence="2">Autotransporter domain-containing protein</fullName>
    </recommendedName>
</protein>
<dbReference type="PATRIC" id="fig|1666912.4.peg.1432"/>
<proteinExistence type="predicted"/>
<gene>
    <name evidence="3" type="ORF">Ga0058931_2410</name>
    <name evidence="4" type="ORF">HLUCCA05_01405</name>
</gene>
<organism evidence="4 5">
    <name type="scientific">Roseibaca calidilacus</name>
    <dbReference type="NCBI Taxonomy" id="1666912"/>
    <lineage>
        <taxon>Bacteria</taxon>
        <taxon>Pseudomonadati</taxon>
        <taxon>Pseudomonadota</taxon>
        <taxon>Alphaproteobacteria</taxon>
        <taxon>Rhodobacterales</taxon>
        <taxon>Paracoccaceae</taxon>
        <taxon>Roseinatronobacter</taxon>
    </lineage>
</organism>
<name>A0A0P7VX89_9RHOB</name>
<evidence type="ECO:0000256" key="1">
    <source>
        <dbReference type="SAM" id="SignalP"/>
    </source>
</evidence>
<evidence type="ECO:0000313" key="4">
    <source>
        <dbReference type="EMBL" id="KPP91800.1"/>
    </source>
</evidence>
<evidence type="ECO:0000313" key="5">
    <source>
        <dbReference type="Proteomes" id="UP000050413"/>
    </source>
</evidence>
<dbReference type="RefSeq" id="WP_072246535.1">
    <property type="nucleotide sequence ID" value="NZ_FBYC01000004.1"/>
</dbReference>
<reference evidence="4 5" key="1">
    <citation type="submission" date="2015-09" db="EMBL/GenBank/DDBJ databases">
        <title>Identification and resolution of microdiversity through metagenomic sequencing of parallel consortia.</title>
        <authorList>
            <person name="Nelson W.C."/>
            <person name="Romine M.F."/>
            <person name="Lindemann S.R."/>
        </authorList>
    </citation>
    <scope>NUCLEOTIDE SEQUENCE [LARGE SCALE GENOMIC DNA]</scope>
    <source>
        <strain evidence="4">HL-91</strain>
    </source>
</reference>
<keyword evidence="1" id="KW-0732">Signal</keyword>
<dbReference type="EMBL" id="LJSG01000013">
    <property type="protein sequence ID" value="KPP91800.1"/>
    <property type="molecule type" value="Genomic_DNA"/>
</dbReference>
<dbReference type="PROSITE" id="PS51208">
    <property type="entry name" value="AUTOTRANSPORTER"/>
    <property type="match status" value="1"/>
</dbReference>
<evidence type="ECO:0000259" key="2">
    <source>
        <dbReference type="PROSITE" id="PS51208"/>
    </source>
</evidence>
<dbReference type="Proteomes" id="UP000182045">
    <property type="component" value="Unassembled WGS sequence"/>
</dbReference>
<feature type="domain" description="Autotransporter" evidence="2">
    <location>
        <begin position="374"/>
        <end position="612"/>
    </location>
</feature>
<feature type="chain" id="PRO_5030013221" description="Autotransporter domain-containing protein" evidence="1">
    <location>
        <begin position="31"/>
        <end position="612"/>
    </location>
</feature>
<reference evidence="3 6" key="2">
    <citation type="submission" date="2016-01" db="EMBL/GenBank/DDBJ databases">
        <authorList>
            <person name="Varghese N."/>
        </authorList>
    </citation>
    <scope>NUCLEOTIDE SEQUENCE [LARGE SCALE GENOMIC DNA]</scope>
    <source>
        <strain evidence="3 6">HL-91</strain>
    </source>
</reference>